<name>A0ABM9ZYJ5_9BACT</name>
<evidence type="ECO:0000259" key="5">
    <source>
        <dbReference type="PROSITE" id="PS50893"/>
    </source>
</evidence>
<sequence>MSLIKVENLAFKYDRYILRNVEFAVERGSFVSLLGINGAGKSTLLKNLDRTLKPSFGTVYLNGKNLARLRRREAAQMMACVGQYNEPIKSTVFDMILVGRVPYVKREVSKEDYRKVEEILGKLALEEYAMRDASTLSGGEFQKVVLARALAQEPEPEIILLDEPTSNLDIKNQLDVMRLLKEYCREKGIAAIVSIHDINLALQFSDKFLMLKEGRVFAYGDDSVVTREAIKEVYRLDVAVQTYGNRKVIILN</sequence>
<keyword evidence="4" id="KW-1278">Translocase</keyword>
<gene>
    <name evidence="6" type="ORF">HMPREF7215_0494</name>
</gene>
<proteinExistence type="predicted"/>
<comment type="caution">
    <text evidence="6">The sequence shown here is derived from an EMBL/GenBank/DDBJ whole genome shotgun (WGS) entry which is preliminary data.</text>
</comment>
<keyword evidence="3 6" id="KW-0067">ATP-binding</keyword>
<keyword evidence="7" id="KW-1185">Reference proteome</keyword>
<protein>
    <submittedName>
        <fullName evidence="6">ABC transporter, ATP-binding protein</fullName>
    </submittedName>
</protein>
<dbReference type="PANTHER" id="PTHR42794">
    <property type="entry name" value="HEMIN IMPORT ATP-BINDING PROTEIN HMUV"/>
    <property type="match status" value="1"/>
</dbReference>
<evidence type="ECO:0000256" key="2">
    <source>
        <dbReference type="ARBA" id="ARBA00022741"/>
    </source>
</evidence>
<dbReference type="SMART" id="SM00382">
    <property type="entry name" value="AAA"/>
    <property type="match status" value="1"/>
</dbReference>
<keyword evidence="2" id="KW-0547">Nucleotide-binding</keyword>
<keyword evidence="1" id="KW-0813">Transport</keyword>
<dbReference type="Gene3D" id="3.40.50.300">
    <property type="entry name" value="P-loop containing nucleotide triphosphate hydrolases"/>
    <property type="match status" value="1"/>
</dbReference>
<dbReference type="InterPro" id="IPR027417">
    <property type="entry name" value="P-loop_NTPase"/>
</dbReference>
<feature type="domain" description="ABC transporter" evidence="5">
    <location>
        <begin position="1"/>
        <end position="238"/>
    </location>
</feature>
<dbReference type="SUPFAM" id="SSF52540">
    <property type="entry name" value="P-loop containing nucleoside triphosphate hydrolases"/>
    <property type="match status" value="1"/>
</dbReference>
<dbReference type="Proteomes" id="UP000006462">
    <property type="component" value="Unassembled WGS sequence"/>
</dbReference>
<evidence type="ECO:0000256" key="4">
    <source>
        <dbReference type="ARBA" id="ARBA00022967"/>
    </source>
</evidence>
<dbReference type="RefSeq" id="WP_009163551.1">
    <property type="nucleotide sequence ID" value="NZ_ADFP01000007.1"/>
</dbReference>
<dbReference type="PANTHER" id="PTHR42794:SF1">
    <property type="entry name" value="HEMIN IMPORT ATP-BINDING PROTEIN HMUV"/>
    <property type="match status" value="1"/>
</dbReference>
<dbReference type="InterPro" id="IPR003593">
    <property type="entry name" value="AAA+_ATPase"/>
</dbReference>
<dbReference type="GO" id="GO:0005524">
    <property type="term" value="F:ATP binding"/>
    <property type="evidence" value="ECO:0007669"/>
    <property type="project" value="UniProtKB-KW"/>
</dbReference>
<evidence type="ECO:0000256" key="3">
    <source>
        <dbReference type="ARBA" id="ARBA00022840"/>
    </source>
</evidence>
<dbReference type="InterPro" id="IPR003439">
    <property type="entry name" value="ABC_transporter-like_ATP-bd"/>
</dbReference>
<dbReference type="EMBL" id="ADFP01000007">
    <property type="protein sequence ID" value="EFB92027.1"/>
    <property type="molecule type" value="Genomic_DNA"/>
</dbReference>
<dbReference type="CDD" id="cd03214">
    <property type="entry name" value="ABC_Iron-Siderophores_B12_Hemin"/>
    <property type="match status" value="1"/>
</dbReference>
<evidence type="ECO:0000313" key="6">
    <source>
        <dbReference type="EMBL" id="EFB92027.1"/>
    </source>
</evidence>
<evidence type="ECO:0000256" key="1">
    <source>
        <dbReference type="ARBA" id="ARBA00022448"/>
    </source>
</evidence>
<dbReference type="PROSITE" id="PS00211">
    <property type="entry name" value="ABC_TRANSPORTER_1"/>
    <property type="match status" value="1"/>
</dbReference>
<organism evidence="6 7">
    <name type="scientific">Pyramidobacter piscolens W5455</name>
    <dbReference type="NCBI Taxonomy" id="352165"/>
    <lineage>
        <taxon>Bacteria</taxon>
        <taxon>Thermotogati</taxon>
        <taxon>Synergistota</taxon>
        <taxon>Synergistia</taxon>
        <taxon>Synergistales</taxon>
        <taxon>Dethiosulfovibrionaceae</taxon>
        <taxon>Pyramidobacter</taxon>
    </lineage>
</organism>
<dbReference type="Pfam" id="PF00005">
    <property type="entry name" value="ABC_tran"/>
    <property type="match status" value="1"/>
</dbReference>
<evidence type="ECO:0000313" key="7">
    <source>
        <dbReference type="Proteomes" id="UP000006462"/>
    </source>
</evidence>
<reference evidence="6 7" key="1">
    <citation type="submission" date="2009-12" db="EMBL/GenBank/DDBJ databases">
        <authorList>
            <person name="Shrivastava S."/>
            <person name="Madupu R."/>
            <person name="Durkin A.S."/>
            <person name="Torralba M."/>
            <person name="Methe B."/>
            <person name="Sutton G.G."/>
            <person name="Strausberg R.L."/>
            <person name="Nelson K.E."/>
        </authorList>
    </citation>
    <scope>NUCLEOTIDE SEQUENCE [LARGE SCALE GENOMIC DNA]</scope>
    <source>
        <strain evidence="6 7">W5455</strain>
    </source>
</reference>
<dbReference type="PROSITE" id="PS50893">
    <property type="entry name" value="ABC_TRANSPORTER_2"/>
    <property type="match status" value="1"/>
</dbReference>
<dbReference type="InterPro" id="IPR017871">
    <property type="entry name" value="ABC_transporter-like_CS"/>
</dbReference>
<accession>A0ABM9ZYJ5</accession>